<dbReference type="PANTHER" id="PTHR33845:SF1">
    <property type="entry name" value="C2H2-TYPE DOMAIN-CONTAINING PROTEIN"/>
    <property type="match status" value="1"/>
</dbReference>
<dbReference type="AlphaFoldDB" id="A0A814P5Z1"/>
<protein>
    <submittedName>
        <fullName evidence="3">Uncharacterized protein</fullName>
    </submittedName>
</protein>
<dbReference type="Proteomes" id="UP000663829">
    <property type="component" value="Unassembled WGS sequence"/>
</dbReference>
<organism evidence="3 5">
    <name type="scientific">Didymodactylos carnosus</name>
    <dbReference type="NCBI Taxonomy" id="1234261"/>
    <lineage>
        <taxon>Eukaryota</taxon>
        <taxon>Metazoa</taxon>
        <taxon>Spiralia</taxon>
        <taxon>Gnathifera</taxon>
        <taxon>Rotifera</taxon>
        <taxon>Eurotatoria</taxon>
        <taxon>Bdelloidea</taxon>
        <taxon>Philodinida</taxon>
        <taxon>Philodinidae</taxon>
        <taxon>Didymodactylos</taxon>
    </lineage>
</organism>
<sequence>MSNGTPVFVPNTVWNLIPTRIIDHYYGYTKENNPGFSPLGRTSLLSLLHACQTSIRQSKQGINYFTANAGQAFDDLIQLIEELNLDIASKRSLIDNIKSARMYSKSDYKVNISQELTVADHCINYSLSSLTDGDFAEKCNHKHNDRCNECENLAATLEIIENEIKNLVDDRELVDRALARLRISSDAIDAWKAHLLRSVNQGLCRQELVYNLQDDTVFVYMNWAIKWLPEKYREPQENFFGKKGLSWHISVVVKEESSKDTVLKQESNFSSSADEDEIDDTSMQNDDEEEEETVHPTENNYSTKIYVHVIDHCMQDSEAVIAILSDVLKRVKTEDKSIKHAFLRVDNAGCYHSASAIFSLAQVSLNMNIKVERIDFSDTQARKSACDRYAAAVIKGNVRRYLNGKHGILNAGQFIKACMSHSDVKDVEAFDCPMISSDVITPIPLITQLNNFSFEKDGLCVHRAQRVGEGKLISWKDLKCATTISRIECNNYSGIAQAWSAISARKATSTVDSSSDDDDE</sequence>
<evidence type="ECO:0000256" key="2">
    <source>
        <dbReference type="SAM" id="MobiDB-lite"/>
    </source>
</evidence>
<feature type="compositionally biased region" description="Acidic residues" evidence="2">
    <location>
        <begin position="273"/>
        <end position="292"/>
    </location>
</feature>
<keyword evidence="5" id="KW-1185">Reference proteome</keyword>
<reference evidence="3" key="1">
    <citation type="submission" date="2021-02" db="EMBL/GenBank/DDBJ databases">
        <authorList>
            <person name="Nowell W R."/>
        </authorList>
    </citation>
    <scope>NUCLEOTIDE SEQUENCE</scope>
</reference>
<evidence type="ECO:0000313" key="4">
    <source>
        <dbReference type="EMBL" id="CAF3868145.1"/>
    </source>
</evidence>
<evidence type="ECO:0000313" key="5">
    <source>
        <dbReference type="Proteomes" id="UP000663829"/>
    </source>
</evidence>
<dbReference type="OrthoDB" id="10066764at2759"/>
<dbReference type="EMBL" id="CAJNOQ010005567">
    <property type="protein sequence ID" value="CAF1103379.1"/>
    <property type="molecule type" value="Genomic_DNA"/>
</dbReference>
<keyword evidence="1" id="KW-0175">Coiled coil</keyword>
<gene>
    <name evidence="3" type="ORF">GPM918_LOCUS18862</name>
    <name evidence="4" type="ORF">SRO942_LOCUS18859</name>
</gene>
<feature type="region of interest" description="Disordered" evidence="2">
    <location>
        <begin position="263"/>
        <end position="297"/>
    </location>
</feature>
<evidence type="ECO:0000313" key="3">
    <source>
        <dbReference type="EMBL" id="CAF1103379.1"/>
    </source>
</evidence>
<name>A0A814P5Z1_9BILA</name>
<proteinExistence type="predicted"/>
<accession>A0A814P5Z1</accession>
<feature type="coiled-coil region" evidence="1">
    <location>
        <begin position="150"/>
        <end position="177"/>
    </location>
</feature>
<dbReference type="EMBL" id="CAJOBC010005567">
    <property type="protein sequence ID" value="CAF3868145.1"/>
    <property type="molecule type" value="Genomic_DNA"/>
</dbReference>
<dbReference type="Proteomes" id="UP000681722">
    <property type="component" value="Unassembled WGS sequence"/>
</dbReference>
<evidence type="ECO:0000256" key="1">
    <source>
        <dbReference type="SAM" id="Coils"/>
    </source>
</evidence>
<comment type="caution">
    <text evidence="3">The sequence shown here is derived from an EMBL/GenBank/DDBJ whole genome shotgun (WGS) entry which is preliminary data.</text>
</comment>
<dbReference type="PANTHER" id="PTHR33845">
    <property type="entry name" value="C2H2-TYPE DOMAIN-CONTAINING PROTEIN"/>
    <property type="match status" value="1"/>
</dbReference>